<dbReference type="EMBL" id="JASWJB010000060">
    <property type="protein sequence ID" value="KAK2603625.1"/>
    <property type="molecule type" value="Genomic_DNA"/>
</dbReference>
<dbReference type="Pfam" id="PF07690">
    <property type="entry name" value="MFS_1"/>
    <property type="match status" value="1"/>
</dbReference>
<keyword evidence="2" id="KW-0813">Transport</keyword>
<dbReference type="PRINTS" id="PR01035">
    <property type="entry name" value="TCRTETA"/>
</dbReference>
<organism evidence="8 9">
    <name type="scientific">Conoideocrella luteorostrata</name>
    <dbReference type="NCBI Taxonomy" id="1105319"/>
    <lineage>
        <taxon>Eukaryota</taxon>
        <taxon>Fungi</taxon>
        <taxon>Dikarya</taxon>
        <taxon>Ascomycota</taxon>
        <taxon>Pezizomycotina</taxon>
        <taxon>Sordariomycetes</taxon>
        <taxon>Hypocreomycetidae</taxon>
        <taxon>Hypocreales</taxon>
        <taxon>Clavicipitaceae</taxon>
        <taxon>Conoideocrella</taxon>
    </lineage>
</organism>
<gene>
    <name evidence="8" type="ORF">QQS21_004206</name>
</gene>
<evidence type="ECO:0000256" key="4">
    <source>
        <dbReference type="ARBA" id="ARBA00022989"/>
    </source>
</evidence>
<dbReference type="PANTHER" id="PTHR23501">
    <property type="entry name" value="MAJOR FACILITATOR SUPERFAMILY"/>
    <property type="match status" value="1"/>
</dbReference>
<comment type="subcellular location">
    <subcellularLocation>
        <location evidence="1">Membrane</location>
        <topology evidence="1">Multi-pass membrane protein</topology>
    </subcellularLocation>
</comment>
<keyword evidence="4 6" id="KW-1133">Transmembrane helix</keyword>
<dbReference type="Proteomes" id="UP001251528">
    <property type="component" value="Unassembled WGS sequence"/>
</dbReference>
<feature type="domain" description="Major facilitator superfamily (MFS) profile" evidence="7">
    <location>
        <begin position="45"/>
        <end position="532"/>
    </location>
</feature>
<feature type="transmembrane region" description="Helical" evidence="6">
    <location>
        <begin position="400"/>
        <end position="423"/>
    </location>
</feature>
<dbReference type="GO" id="GO:0022857">
    <property type="term" value="F:transmembrane transporter activity"/>
    <property type="evidence" value="ECO:0007669"/>
    <property type="project" value="InterPro"/>
</dbReference>
<keyword evidence="3 6" id="KW-0812">Transmembrane</keyword>
<dbReference type="SUPFAM" id="SSF103473">
    <property type="entry name" value="MFS general substrate transporter"/>
    <property type="match status" value="1"/>
</dbReference>
<dbReference type="InterPro" id="IPR036259">
    <property type="entry name" value="MFS_trans_sf"/>
</dbReference>
<dbReference type="PANTHER" id="PTHR23501:SF177">
    <property type="entry name" value="MAJOR FACILITATOR SUPERFAMILY (MFS) PROFILE DOMAIN-CONTAINING PROTEIN-RELATED"/>
    <property type="match status" value="1"/>
</dbReference>
<keyword evidence="5 6" id="KW-0472">Membrane</keyword>
<dbReference type="AlphaFoldDB" id="A0AAJ0FVP7"/>
<evidence type="ECO:0000256" key="5">
    <source>
        <dbReference type="ARBA" id="ARBA00023136"/>
    </source>
</evidence>
<accession>A0AAJ0FVP7</accession>
<feature type="transmembrane region" description="Helical" evidence="6">
    <location>
        <begin position="198"/>
        <end position="218"/>
    </location>
</feature>
<dbReference type="GO" id="GO:0005886">
    <property type="term" value="C:plasma membrane"/>
    <property type="evidence" value="ECO:0007669"/>
    <property type="project" value="TreeGrafter"/>
</dbReference>
<evidence type="ECO:0000313" key="8">
    <source>
        <dbReference type="EMBL" id="KAK2603625.1"/>
    </source>
</evidence>
<feature type="transmembrane region" description="Helical" evidence="6">
    <location>
        <begin position="374"/>
        <end position="394"/>
    </location>
</feature>
<comment type="caution">
    <text evidence="8">The sequence shown here is derived from an EMBL/GenBank/DDBJ whole genome shotgun (WGS) entry which is preliminary data.</text>
</comment>
<dbReference type="InterPro" id="IPR011701">
    <property type="entry name" value="MFS"/>
</dbReference>
<dbReference type="InterPro" id="IPR020846">
    <property type="entry name" value="MFS_dom"/>
</dbReference>
<feature type="transmembrane region" description="Helical" evidence="6">
    <location>
        <begin position="80"/>
        <end position="98"/>
    </location>
</feature>
<evidence type="ECO:0000256" key="1">
    <source>
        <dbReference type="ARBA" id="ARBA00004141"/>
    </source>
</evidence>
<feature type="transmembrane region" description="Helical" evidence="6">
    <location>
        <begin position="435"/>
        <end position="454"/>
    </location>
</feature>
<feature type="transmembrane region" description="Helical" evidence="6">
    <location>
        <begin position="349"/>
        <end position="367"/>
    </location>
</feature>
<dbReference type="CDD" id="cd17502">
    <property type="entry name" value="MFS_Azr1_MDR_like"/>
    <property type="match status" value="1"/>
</dbReference>
<evidence type="ECO:0000256" key="6">
    <source>
        <dbReference type="SAM" id="Phobius"/>
    </source>
</evidence>
<feature type="transmembrane region" description="Helical" evidence="6">
    <location>
        <begin position="308"/>
        <end position="329"/>
    </location>
</feature>
<reference evidence="8" key="1">
    <citation type="submission" date="2023-06" db="EMBL/GenBank/DDBJ databases">
        <title>Conoideocrella luteorostrata (Hypocreales: Clavicipitaceae), a potential biocontrol fungus for elongate hemlock scale in United States Christmas tree production areas.</title>
        <authorList>
            <person name="Barrett H."/>
            <person name="Lovett B."/>
            <person name="Macias A.M."/>
            <person name="Stajich J.E."/>
            <person name="Kasson M.T."/>
        </authorList>
    </citation>
    <scope>NUCLEOTIDE SEQUENCE</scope>
    <source>
        <strain evidence="8">ARSEF 14590</strain>
    </source>
</reference>
<dbReference type="Gene3D" id="1.20.1250.20">
    <property type="entry name" value="MFS general substrate transporter like domains"/>
    <property type="match status" value="1"/>
</dbReference>
<keyword evidence="9" id="KW-1185">Reference proteome</keyword>
<name>A0AAJ0FVP7_9HYPO</name>
<proteinExistence type="predicted"/>
<evidence type="ECO:0000256" key="2">
    <source>
        <dbReference type="ARBA" id="ARBA00022448"/>
    </source>
</evidence>
<evidence type="ECO:0000259" key="7">
    <source>
        <dbReference type="PROSITE" id="PS50850"/>
    </source>
</evidence>
<feature type="transmembrane region" description="Helical" evidence="6">
    <location>
        <begin position="110"/>
        <end position="129"/>
    </location>
</feature>
<evidence type="ECO:0000313" key="9">
    <source>
        <dbReference type="Proteomes" id="UP001251528"/>
    </source>
</evidence>
<sequence length="545" mass="57366">MTSTDTWHDVSRLDMSDTDSHHLESESETKEPETEYLTGTRLWLMLTSLVFSIFLIALDMTIVATSLPAITNEFHGLKDAGWYGAIYLMTSGGFQSTWGKTYQYFPLKISFLIAIFVFLGGSLLCGAAPNSAAFIVGRTIAGIGAAGVSSGAYTICAYISEPSKRAAYTGILGAVFGVGSVLGPLLGGVFSTETSWRWCFYINLPIGVLPLLATVFFFQAPEAARPRQAPLREKLLQLDPPGTAVLMGAILTYLVAVQHGGVDESWGSGLVVGLLEASVALFFVFGLVEYWQGERAMIIPRLFLQREIGVALFYTVFQGGALFSIVYYLPIYFQAVRGDSPVISGVHNLPFIIAAMTSALGAGIFISKTGLSTLVMVAGSAIATLGCGLCYLFGLDTSVGLWVGVQIVAGIGLGGAFQVPIIVGQSAVLASDLPAITAMMLCFQTIGGAIWVSATQSVFTNRMLVSLPSLAPGVGPTQVISAGAGQLRSVFGSDQLPGVVAAYLEGIKASYALACAVVGASLFIAVFLPWQKLDAAALKQAGGAL</sequence>
<evidence type="ECO:0000256" key="3">
    <source>
        <dbReference type="ARBA" id="ARBA00022692"/>
    </source>
</evidence>
<dbReference type="PROSITE" id="PS50850">
    <property type="entry name" value="MFS"/>
    <property type="match status" value="1"/>
</dbReference>
<feature type="transmembrane region" description="Helical" evidence="6">
    <location>
        <begin position="135"/>
        <end position="159"/>
    </location>
</feature>
<feature type="transmembrane region" description="Helical" evidence="6">
    <location>
        <begin position="268"/>
        <end position="288"/>
    </location>
</feature>
<feature type="transmembrane region" description="Helical" evidence="6">
    <location>
        <begin position="509"/>
        <end position="530"/>
    </location>
</feature>
<feature type="transmembrane region" description="Helical" evidence="6">
    <location>
        <begin position="166"/>
        <end position="186"/>
    </location>
</feature>
<dbReference type="InterPro" id="IPR001958">
    <property type="entry name" value="Tet-R_TetA/multi-R_MdtG-like"/>
</dbReference>
<feature type="transmembrane region" description="Helical" evidence="6">
    <location>
        <begin position="238"/>
        <end position="256"/>
    </location>
</feature>
<protein>
    <recommendedName>
        <fullName evidence="7">Major facilitator superfamily (MFS) profile domain-containing protein</fullName>
    </recommendedName>
</protein>
<feature type="transmembrane region" description="Helical" evidence="6">
    <location>
        <begin position="42"/>
        <end position="68"/>
    </location>
</feature>